<dbReference type="PANTHER" id="PTHR43542:SF1">
    <property type="entry name" value="METHYLTRANSFERASE"/>
    <property type="match status" value="1"/>
</dbReference>
<dbReference type="SUPFAM" id="SSF53335">
    <property type="entry name" value="S-adenosyl-L-methionine-dependent methyltransferases"/>
    <property type="match status" value="1"/>
</dbReference>
<name>A0ABX5L569_9MICC</name>
<dbReference type="Gene3D" id="3.40.50.150">
    <property type="entry name" value="Vaccinia Virus protein VP39"/>
    <property type="match status" value="1"/>
</dbReference>
<keyword evidence="5" id="KW-1185">Reference proteome</keyword>
<dbReference type="PIRSF" id="PIRSF004553">
    <property type="entry name" value="CHP00095"/>
    <property type="match status" value="1"/>
</dbReference>
<dbReference type="Pfam" id="PF03602">
    <property type="entry name" value="Cons_hypoth95"/>
    <property type="match status" value="1"/>
</dbReference>
<dbReference type="NCBIfam" id="TIGR00095">
    <property type="entry name" value="16S rRNA (guanine(966)-N(2))-methyltransferase RsmD"/>
    <property type="match status" value="1"/>
</dbReference>
<gene>
    <name evidence="4" type="primary">rsmD</name>
    <name evidence="4" type="ORF">CAY35_08040</name>
</gene>
<sequence>MSRIIAGVAGGRKLDSVAGQDTRPTTDRVKEALFSRLDSWDVLTDARVLDLFAGSGALGIESLSRGARSAILVDHARSAVTALRPNAKLINSVLGLGSARQGTSNAGARVEQAKAATFLANYAGPSFTLAFLDPPYPMSSEDVDAILTALVPHLDHDAVVCLERASSSPAPQWPEGLSALKPRRYGETTLHFAETPIAETPIAETPVTEAPADETPTP</sequence>
<dbReference type="InterPro" id="IPR004398">
    <property type="entry name" value="RNA_MeTrfase_RsmD"/>
</dbReference>
<evidence type="ECO:0000313" key="5">
    <source>
        <dbReference type="Proteomes" id="UP000245514"/>
    </source>
</evidence>
<evidence type="ECO:0000313" key="4">
    <source>
        <dbReference type="EMBL" id="PWI27284.1"/>
    </source>
</evidence>
<dbReference type="PANTHER" id="PTHR43542">
    <property type="entry name" value="METHYLTRANSFERASE"/>
    <property type="match status" value="1"/>
</dbReference>
<organism evidence="4 5">
    <name type="scientific">Pseudoglutamicibacter cumminsii</name>
    <dbReference type="NCBI Taxonomy" id="156979"/>
    <lineage>
        <taxon>Bacteria</taxon>
        <taxon>Bacillati</taxon>
        <taxon>Actinomycetota</taxon>
        <taxon>Actinomycetes</taxon>
        <taxon>Micrococcales</taxon>
        <taxon>Micrococcaceae</taxon>
        <taxon>Pseudoglutamicibacter</taxon>
    </lineage>
</organism>
<evidence type="ECO:0000256" key="2">
    <source>
        <dbReference type="ARBA" id="ARBA00022679"/>
    </source>
</evidence>
<keyword evidence="2" id="KW-0808">Transferase</keyword>
<accession>A0ABX5L569</accession>
<proteinExistence type="predicted"/>
<keyword evidence="1" id="KW-0489">Methyltransferase</keyword>
<dbReference type="EMBL" id="QFWG01000011">
    <property type="protein sequence ID" value="PWI27284.1"/>
    <property type="molecule type" value="Genomic_DNA"/>
</dbReference>
<evidence type="ECO:0000256" key="1">
    <source>
        <dbReference type="ARBA" id="ARBA00022603"/>
    </source>
</evidence>
<feature type="region of interest" description="Disordered" evidence="3">
    <location>
        <begin position="198"/>
        <end position="218"/>
    </location>
</feature>
<comment type="caution">
    <text evidence="4">The sequence shown here is derived from an EMBL/GenBank/DDBJ whole genome shotgun (WGS) entry which is preliminary data.</text>
</comment>
<protein>
    <submittedName>
        <fullName evidence="4">16S rRNA (Guanine(966)-N(2))-methyltransferase RsmD</fullName>
    </submittedName>
</protein>
<dbReference type="Proteomes" id="UP000245514">
    <property type="component" value="Unassembled WGS sequence"/>
</dbReference>
<evidence type="ECO:0000256" key="3">
    <source>
        <dbReference type="SAM" id="MobiDB-lite"/>
    </source>
</evidence>
<reference evidence="4 5" key="1">
    <citation type="submission" date="2018-05" db="EMBL/GenBank/DDBJ databases">
        <title>Draft Genome Sequence of Arthrobacter cumminsii IME1328, Isolated from a Patient Who Suffered from Foot Ulcers in China.</title>
        <authorList>
            <person name="Li M."/>
            <person name="Jiang Z."/>
            <person name="Sun Q."/>
            <person name="Tong Y."/>
        </authorList>
    </citation>
    <scope>NUCLEOTIDE SEQUENCE [LARGE SCALE GENOMIC DNA]</scope>
    <source>
        <strain evidence="4 5">IME1328</strain>
    </source>
</reference>
<dbReference type="RefSeq" id="WP_109304118.1">
    <property type="nucleotide sequence ID" value="NZ_QFWG01000011.1"/>
</dbReference>
<dbReference type="CDD" id="cd02440">
    <property type="entry name" value="AdoMet_MTases"/>
    <property type="match status" value="1"/>
</dbReference>
<dbReference type="InterPro" id="IPR029063">
    <property type="entry name" value="SAM-dependent_MTases_sf"/>
</dbReference>